<dbReference type="PANTHER" id="PTHR30371:SF4">
    <property type="entry name" value="SEC-INDEPENDENT PROTEIN TRANSLOCASE PROTEIN TATCD"/>
    <property type="match status" value="1"/>
</dbReference>
<keyword evidence="5" id="KW-0653">Protein transport</keyword>
<dbReference type="EMBL" id="CP002869">
    <property type="protein sequence ID" value="AEI44190.1"/>
    <property type="molecule type" value="Genomic_DNA"/>
</dbReference>
<comment type="similarity">
    <text evidence="5">Belongs to the TatC family.</text>
</comment>
<evidence type="ECO:0000256" key="5">
    <source>
        <dbReference type="HAMAP-Rule" id="MF_00902"/>
    </source>
</evidence>
<dbReference type="PRINTS" id="PR01840">
    <property type="entry name" value="TATCFAMILY"/>
</dbReference>
<accession>F8FML9</accession>
<dbReference type="NCBIfam" id="TIGR00945">
    <property type="entry name" value="tatC"/>
    <property type="match status" value="1"/>
</dbReference>
<keyword evidence="5" id="KW-1003">Cell membrane</keyword>
<feature type="transmembrane region" description="Helical" evidence="5">
    <location>
        <begin position="152"/>
        <end position="178"/>
    </location>
</feature>
<evidence type="ECO:0000313" key="7">
    <source>
        <dbReference type="Proteomes" id="UP000006620"/>
    </source>
</evidence>
<dbReference type="HAMAP" id="MF_00902">
    <property type="entry name" value="TatC"/>
    <property type="match status" value="1"/>
</dbReference>
<dbReference type="Proteomes" id="UP000006620">
    <property type="component" value="Chromosome"/>
</dbReference>
<feature type="transmembrane region" description="Helical" evidence="5">
    <location>
        <begin position="108"/>
        <end position="132"/>
    </location>
</feature>
<reference evidence="7" key="1">
    <citation type="submission" date="2011-06" db="EMBL/GenBank/DDBJ databases">
        <title>Complete genome sequence of Paenibacillus mucilaginosus KNP414.</title>
        <authorList>
            <person name="Wang J."/>
            <person name="Hu S."/>
            <person name="Hu X."/>
            <person name="Zhang B."/>
            <person name="Dong D."/>
            <person name="Zhang S."/>
            <person name="Zhao K."/>
            <person name="Wu D."/>
        </authorList>
    </citation>
    <scope>NUCLEOTIDE SEQUENCE [LARGE SCALE GENOMIC DNA]</scope>
    <source>
        <strain evidence="7">KNP414</strain>
    </source>
</reference>
<comment type="caution">
    <text evidence="5">Lacks conserved residue(s) required for the propagation of feature annotation.</text>
</comment>
<dbReference type="PANTHER" id="PTHR30371">
    <property type="entry name" value="SEC-INDEPENDENT PROTEIN TRANSLOCASE PROTEIN TATC"/>
    <property type="match status" value="1"/>
</dbReference>
<dbReference type="GO" id="GO:0033281">
    <property type="term" value="C:TAT protein transport complex"/>
    <property type="evidence" value="ECO:0007669"/>
    <property type="project" value="UniProtKB-UniRule"/>
</dbReference>
<feature type="transmembrane region" description="Helical" evidence="5">
    <location>
        <begin position="63"/>
        <end position="87"/>
    </location>
</feature>
<dbReference type="GO" id="GO:0065002">
    <property type="term" value="P:intracellular protein transmembrane transport"/>
    <property type="evidence" value="ECO:0007669"/>
    <property type="project" value="TreeGrafter"/>
</dbReference>
<evidence type="ECO:0000256" key="3">
    <source>
        <dbReference type="ARBA" id="ARBA00022989"/>
    </source>
</evidence>
<proteinExistence type="inferred from homology"/>
<comment type="subunit">
    <text evidence="5">Forms a complex with TatA.</text>
</comment>
<comment type="function">
    <text evidence="5">Part of the twin-arginine translocation (Tat) system that transports large folded proteins containing a characteristic twin-arginine motif in their signal peptide across membranes.</text>
</comment>
<keyword evidence="3 5" id="KW-1133">Transmembrane helix</keyword>
<dbReference type="GO" id="GO:0009977">
    <property type="term" value="F:proton motive force dependent protein transmembrane transporter activity"/>
    <property type="evidence" value="ECO:0007669"/>
    <property type="project" value="TreeGrafter"/>
</dbReference>
<evidence type="ECO:0000256" key="4">
    <source>
        <dbReference type="ARBA" id="ARBA00023136"/>
    </source>
</evidence>
<feature type="transmembrane region" description="Helical" evidence="5">
    <location>
        <begin position="190"/>
        <end position="208"/>
    </location>
</feature>
<protein>
    <recommendedName>
        <fullName evidence="5">Sec-independent protein translocase protein TatC</fullName>
    </recommendedName>
</protein>
<evidence type="ECO:0000256" key="1">
    <source>
        <dbReference type="ARBA" id="ARBA00004141"/>
    </source>
</evidence>
<dbReference type="InterPro" id="IPR019820">
    <property type="entry name" value="Sec-indep_translocase_CS"/>
</dbReference>
<evidence type="ECO:0000313" key="6">
    <source>
        <dbReference type="EMBL" id="AEI44190.1"/>
    </source>
</evidence>
<reference evidence="6 7" key="2">
    <citation type="journal article" date="2013" name="Genome Announc.">
        <title>Genome Sequence of Growth-Improving Paenibacillus mucilaginosus Strain KNP414.</title>
        <authorList>
            <person name="Lu J.J."/>
            <person name="Wang J.F."/>
            <person name="Hu X.F."/>
        </authorList>
    </citation>
    <scope>NUCLEOTIDE SEQUENCE [LARGE SCALE GENOMIC DNA]</scope>
    <source>
        <strain evidence="6 7">KNP414</strain>
    </source>
</reference>
<comment type="subcellular location">
    <subcellularLocation>
        <location evidence="5">Cell membrane</location>
        <topology evidence="5">Multi-pass membrane protein</topology>
    </subcellularLocation>
    <subcellularLocation>
        <location evidence="1">Membrane</location>
        <topology evidence="1">Multi-pass membrane protein</topology>
    </subcellularLocation>
</comment>
<dbReference type="GO" id="GO:0043953">
    <property type="term" value="P:protein transport by the Tat complex"/>
    <property type="evidence" value="ECO:0007669"/>
    <property type="project" value="UniProtKB-UniRule"/>
</dbReference>
<organism evidence="6 7">
    <name type="scientific">Paenibacillus mucilaginosus (strain KNP414)</name>
    <dbReference type="NCBI Taxonomy" id="1036673"/>
    <lineage>
        <taxon>Bacteria</taxon>
        <taxon>Bacillati</taxon>
        <taxon>Bacillota</taxon>
        <taxon>Bacilli</taxon>
        <taxon>Bacillales</taxon>
        <taxon>Paenibacillaceae</taxon>
        <taxon>Paenibacillus</taxon>
    </lineage>
</organism>
<dbReference type="PROSITE" id="PS01218">
    <property type="entry name" value="TATC"/>
    <property type="match status" value="1"/>
</dbReference>
<dbReference type="HOGENOM" id="CLU_031942_3_1_9"/>
<keyword evidence="5" id="KW-0811">Translocation</keyword>
<keyword evidence="2 5" id="KW-0812">Transmembrane</keyword>
<name>F8FML9_PAEMK</name>
<dbReference type="PATRIC" id="fig|1036673.3.peg.5259"/>
<feature type="transmembrane region" description="Helical" evidence="5">
    <location>
        <begin position="21"/>
        <end position="43"/>
    </location>
</feature>
<keyword evidence="5" id="KW-0813">Transport</keyword>
<dbReference type="InterPro" id="IPR002033">
    <property type="entry name" value="TatC"/>
</dbReference>
<dbReference type="Pfam" id="PF00902">
    <property type="entry name" value="TatC"/>
    <property type="match status" value="1"/>
</dbReference>
<gene>
    <name evidence="6" type="primary">tatCd</name>
    <name evidence="5" type="synonym">tatC</name>
    <name evidence="6" type="ordered locus">KNP414_05666</name>
</gene>
<keyword evidence="4 5" id="KW-0472">Membrane</keyword>
<dbReference type="AlphaFoldDB" id="F8FML9"/>
<dbReference type="RefSeq" id="WP_013919343.1">
    <property type="nucleotide sequence ID" value="NC_015690.1"/>
</dbReference>
<dbReference type="KEGG" id="pms:KNP414_05666"/>
<evidence type="ECO:0000256" key="2">
    <source>
        <dbReference type="ARBA" id="ARBA00022692"/>
    </source>
</evidence>
<sequence length="246" mass="27589">MTSSGQDTHVYTHLEELRKRLIITFASFLVALVAAFLYAKPIYSWLVSDMDGKLTVLGPTDILWVYLMISGVFALAVTIPVAGLQVWKFVRPALTPEERRAALGYIPALAVLFAAGIAFGYFVLFPMVLSFLKGMAQGQVETMYTADKYFRFMLNLTLPFGLLFEMPVVVMFLTKIGILNPLRLAKMRKMAYFLLTVISITITPPDFISDILVIVPLLILYEFSITLSKWVYRKQLAAAPAEVPQS</sequence>